<evidence type="ECO:0000256" key="7">
    <source>
        <dbReference type="ARBA" id="ARBA00022723"/>
    </source>
</evidence>
<evidence type="ECO:0000256" key="10">
    <source>
        <dbReference type="ARBA" id="ARBA00023002"/>
    </source>
</evidence>
<feature type="domain" description="Homogentisate 1,2-dioxygenase C-terminal" evidence="18">
    <location>
        <begin position="276"/>
        <end position="428"/>
    </location>
</feature>
<protein>
    <recommendedName>
        <fullName evidence="6">Homogentisate 1,2-dioxygenase</fullName>
        <ecNumber evidence="5">1.13.11.5</ecNumber>
    </recommendedName>
    <alternativeName>
        <fullName evidence="13">Homogentisate oxygenase</fullName>
    </alternativeName>
    <alternativeName>
        <fullName evidence="14">Homogentisic acid oxidase</fullName>
    </alternativeName>
    <alternativeName>
        <fullName evidence="15">Homogentisicase</fullName>
    </alternativeName>
</protein>
<keyword evidence="11 17" id="KW-0408">Iron</keyword>
<accession>A0A834XS33</accession>
<evidence type="ECO:0000256" key="3">
    <source>
        <dbReference type="ARBA" id="ARBA00004704"/>
    </source>
</evidence>
<comment type="catalytic activity">
    <reaction evidence="1">
        <text>homogentisate + O2 = 4-maleylacetoacetate + H(+)</text>
        <dbReference type="Rhea" id="RHEA:15449"/>
        <dbReference type="ChEBI" id="CHEBI:15378"/>
        <dbReference type="ChEBI" id="CHEBI:15379"/>
        <dbReference type="ChEBI" id="CHEBI:16169"/>
        <dbReference type="ChEBI" id="CHEBI:17105"/>
        <dbReference type="EC" id="1.13.11.5"/>
    </reaction>
</comment>
<dbReference type="InterPro" id="IPR046451">
    <property type="entry name" value="HgmA_C"/>
</dbReference>
<feature type="binding site" evidence="17">
    <location>
        <position position="345"/>
    </location>
    <ligand>
        <name>homogentisate</name>
        <dbReference type="ChEBI" id="CHEBI:16169"/>
    </ligand>
</feature>
<evidence type="ECO:0000256" key="12">
    <source>
        <dbReference type="ARBA" id="ARBA00023232"/>
    </source>
</evidence>
<evidence type="ECO:0000256" key="16">
    <source>
        <dbReference type="PIRSR" id="PIRSR605708-1"/>
    </source>
</evidence>
<gene>
    <name evidence="20" type="ORF">HCN44_000442</name>
</gene>
<feature type="active site" description="Proton acceptor" evidence="16">
    <location>
        <position position="287"/>
    </location>
</feature>
<feature type="binding site" evidence="17">
    <location>
        <position position="336"/>
    </location>
    <ligand>
        <name>Fe cation</name>
        <dbReference type="ChEBI" id="CHEBI:24875"/>
    </ligand>
</feature>
<evidence type="ECO:0000256" key="8">
    <source>
        <dbReference type="ARBA" id="ARBA00022878"/>
    </source>
</evidence>
<dbReference type="GO" id="GO:0005737">
    <property type="term" value="C:cytoplasm"/>
    <property type="evidence" value="ECO:0007669"/>
    <property type="project" value="TreeGrafter"/>
</dbReference>
<dbReference type="InterPro" id="IPR005708">
    <property type="entry name" value="Homogentis_dOase"/>
</dbReference>
<dbReference type="UniPathway" id="UPA00139">
    <property type="reaction ID" value="UER00339"/>
</dbReference>
<dbReference type="GO" id="GO:0004411">
    <property type="term" value="F:homogentisate 1,2-dioxygenase activity"/>
    <property type="evidence" value="ECO:0007669"/>
    <property type="project" value="UniProtKB-EC"/>
</dbReference>
<dbReference type="EMBL" id="JACMRX010000004">
    <property type="protein sequence ID" value="KAF7990637.1"/>
    <property type="molecule type" value="Genomic_DNA"/>
</dbReference>
<dbReference type="AlphaFoldDB" id="A0A834XS33"/>
<dbReference type="PANTHER" id="PTHR11056">
    <property type="entry name" value="HOMOGENTISATE 1,2-DIOXYGENASE"/>
    <property type="match status" value="1"/>
</dbReference>
<proteinExistence type="inferred from homology"/>
<dbReference type="OrthoDB" id="1689029at2759"/>
<dbReference type="GO" id="GO:0006559">
    <property type="term" value="P:L-phenylalanine catabolic process"/>
    <property type="evidence" value="ECO:0007669"/>
    <property type="project" value="UniProtKB-UniPathway"/>
</dbReference>
<evidence type="ECO:0000256" key="11">
    <source>
        <dbReference type="ARBA" id="ARBA00023004"/>
    </source>
</evidence>
<dbReference type="Proteomes" id="UP000639338">
    <property type="component" value="Unassembled WGS sequence"/>
</dbReference>
<dbReference type="GO" id="GO:0046872">
    <property type="term" value="F:metal ion binding"/>
    <property type="evidence" value="ECO:0007669"/>
    <property type="project" value="UniProtKB-KW"/>
</dbReference>
<comment type="caution">
    <text evidence="20">The sequence shown here is derived from an EMBL/GenBank/DDBJ whole genome shotgun (WGS) entry which is preliminary data.</text>
</comment>
<comment type="pathway">
    <text evidence="3">Amino-acid degradation; L-phenylalanine degradation; acetoacetate and fumarate from L-phenylalanine: step 4/6.</text>
</comment>
<evidence type="ECO:0000259" key="18">
    <source>
        <dbReference type="Pfam" id="PF04209"/>
    </source>
</evidence>
<comment type="cofactor">
    <cofactor evidence="2 17">
        <name>Fe cation</name>
        <dbReference type="ChEBI" id="CHEBI:24875"/>
    </cofactor>
</comment>
<dbReference type="InterPro" id="IPR046452">
    <property type="entry name" value="HgmA_N"/>
</dbReference>
<evidence type="ECO:0000256" key="15">
    <source>
        <dbReference type="ARBA" id="ARBA00033225"/>
    </source>
</evidence>
<dbReference type="InterPro" id="IPR014710">
    <property type="entry name" value="RmlC-like_jellyroll"/>
</dbReference>
<evidence type="ECO:0000256" key="2">
    <source>
        <dbReference type="ARBA" id="ARBA00001962"/>
    </source>
</evidence>
<keyword evidence="9" id="KW-0223">Dioxygenase</keyword>
<keyword evidence="10" id="KW-0560">Oxidoreductase</keyword>
<dbReference type="NCBIfam" id="TIGR01015">
    <property type="entry name" value="hmgA"/>
    <property type="match status" value="1"/>
</dbReference>
<feature type="domain" description="Homogentisate 1,2-dioxygenase N-terminal" evidence="19">
    <location>
        <begin position="6"/>
        <end position="274"/>
    </location>
</feature>
<evidence type="ECO:0000256" key="9">
    <source>
        <dbReference type="ARBA" id="ARBA00022964"/>
    </source>
</evidence>
<reference evidence="20 21" key="1">
    <citation type="submission" date="2020-08" db="EMBL/GenBank/DDBJ databases">
        <title>Aphidius gifuensis genome sequencing and assembly.</title>
        <authorList>
            <person name="Du Z."/>
        </authorList>
    </citation>
    <scope>NUCLEOTIDE SEQUENCE [LARGE SCALE GENOMIC DNA]</scope>
    <source>
        <strain evidence="20">YNYX2018</strain>
        <tissue evidence="20">Adults</tissue>
    </source>
</reference>
<evidence type="ECO:0000259" key="19">
    <source>
        <dbReference type="Pfam" id="PF20510"/>
    </source>
</evidence>
<dbReference type="EC" id="1.13.11.5" evidence="5"/>
<sequence>MEGSLKYLKGFGNEFASEDSRCTGALPDGQNTPQKCPYGLYAEQLSGTAFTAPRSVNRRTWFYRIKPSVCHGPYKSFGDSGLTHEFTKIDPNPLRWGAFDLPLSENVNFIQGMNTVCGAGNLNTRNGLAIHVYLCNSSMINSAFYNSDGDFLIVPQHGKIHITTEFGKMNVIPDEICVIQQGMKFSVNVEGTARGYILEVFDNHFELPNLGPIGANGLAEPRDFWTPVAVYDDRDVYYTIHTKYQGHLFSFNQNHSPFNVVAWRGNYVPYKYNLNKFMVINSVSVDHCDPSIFTVLTCPSSKSGTAIADFVVFPPRWSVQENTFRPPYYHRNCMSEFMGLIKGKYEAKDNGFQPGGASLHTIMTAHGPDFSCFERASNVQLKPEKIAEGTMAFMFESSLCMGLTRWAASSCKLDKDYYKCWDGLKKHFHQS</sequence>
<keyword evidence="8" id="KW-0828">Tyrosine catabolism</keyword>
<dbReference type="Gene3D" id="2.60.120.10">
    <property type="entry name" value="Jelly Rolls"/>
    <property type="match status" value="1"/>
</dbReference>
<evidence type="ECO:0000256" key="4">
    <source>
        <dbReference type="ARBA" id="ARBA00007757"/>
    </source>
</evidence>
<feature type="binding site" evidence="17">
    <location>
        <position position="366"/>
    </location>
    <ligand>
        <name>homogentisate</name>
        <dbReference type="ChEBI" id="CHEBI:16169"/>
    </ligand>
</feature>
<evidence type="ECO:0000256" key="17">
    <source>
        <dbReference type="PIRSR" id="PIRSR605708-2"/>
    </source>
</evidence>
<dbReference type="Pfam" id="PF04209">
    <property type="entry name" value="HgmA_C"/>
    <property type="match status" value="1"/>
</dbReference>
<evidence type="ECO:0000313" key="20">
    <source>
        <dbReference type="EMBL" id="KAF7990637.1"/>
    </source>
</evidence>
<evidence type="ECO:0000256" key="13">
    <source>
        <dbReference type="ARBA" id="ARBA00030235"/>
    </source>
</evidence>
<dbReference type="FunFam" id="2.60.120.10:FF:000026">
    <property type="entry name" value="Homogentisate 1,2-dioxygenase"/>
    <property type="match status" value="1"/>
</dbReference>
<evidence type="ECO:0000313" key="21">
    <source>
        <dbReference type="Proteomes" id="UP000639338"/>
    </source>
</evidence>
<dbReference type="Pfam" id="PF20510">
    <property type="entry name" value="HgmA_N"/>
    <property type="match status" value="1"/>
</dbReference>
<keyword evidence="12" id="KW-0585">Phenylalanine catabolism</keyword>
<dbReference type="CDD" id="cd07000">
    <property type="entry name" value="cupin_HGO_N"/>
    <property type="match status" value="1"/>
</dbReference>
<dbReference type="SUPFAM" id="SSF51182">
    <property type="entry name" value="RmlC-like cupins"/>
    <property type="match status" value="1"/>
</dbReference>
<organism evidence="20 21">
    <name type="scientific">Aphidius gifuensis</name>
    <name type="common">Parasitoid wasp</name>
    <dbReference type="NCBI Taxonomy" id="684658"/>
    <lineage>
        <taxon>Eukaryota</taxon>
        <taxon>Metazoa</taxon>
        <taxon>Ecdysozoa</taxon>
        <taxon>Arthropoda</taxon>
        <taxon>Hexapoda</taxon>
        <taxon>Insecta</taxon>
        <taxon>Pterygota</taxon>
        <taxon>Neoptera</taxon>
        <taxon>Endopterygota</taxon>
        <taxon>Hymenoptera</taxon>
        <taxon>Apocrita</taxon>
        <taxon>Ichneumonoidea</taxon>
        <taxon>Braconidae</taxon>
        <taxon>Aphidiinae</taxon>
        <taxon>Aphidius</taxon>
    </lineage>
</organism>
<keyword evidence="7 17" id="KW-0479">Metal-binding</keyword>
<name>A0A834XS33_APHGI</name>
<feature type="binding site" evidence="17">
    <location>
        <position position="366"/>
    </location>
    <ligand>
        <name>Fe cation</name>
        <dbReference type="ChEBI" id="CHEBI:24875"/>
    </ligand>
</feature>
<dbReference type="PANTHER" id="PTHR11056:SF0">
    <property type="entry name" value="HOMOGENTISATE 1,2-DIOXYGENASE"/>
    <property type="match status" value="1"/>
</dbReference>
<dbReference type="GO" id="GO:0006572">
    <property type="term" value="P:L-tyrosine catabolic process"/>
    <property type="evidence" value="ECO:0007669"/>
    <property type="project" value="UniProtKB-KW"/>
</dbReference>
<evidence type="ECO:0000256" key="5">
    <source>
        <dbReference type="ARBA" id="ARBA00013127"/>
    </source>
</evidence>
<evidence type="ECO:0000256" key="6">
    <source>
        <dbReference type="ARBA" id="ARBA00018757"/>
    </source>
</evidence>
<comment type="similarity">
    <text evidence="4">Belongs to the homogentisate dioxygenase family.</text>
</comment>
<keyword evidence="21" id="KW-1185">Reference proteome</keyword>
<evidence type="ECO:0000256" key="14">
    <source>
        <dbReference type="ARBA" id="ARBA00030437"/>
    </source>
</evidence>
<feature type="binding site" evidence="17">
    <location>
        <position position="330"/>
    </location>
    <ligand>
        <name>Fe cation</name>
        <dbReference type="ChEBI" id="CHEBI:24875"/>
    </ligand>
</feature>
<evidence type="ECO:0000256" key="1">
    <source>
        <dbReference type="ARBA" id="ARBA00000076"/>
    </source>
</evidence>
<dbReference type="InterPro" id="IPR011051">
    <property type="entry name" value="RmlC_Cupin_sf"/>
</dbReference>